<keyword evidence="5" id="KW-1015">Disulfide bond</keyword>
<dbReference type="GO" id="GO:0005886">
    <property type="term" value="C:plasma membrane"/>
    <property type="evidence" value="ECO:0007669"/>
    <property type="project" value="TreeGrafter"/>
</dbReference>
<dbReference type="GeneTree" id="ENSGT00940000154285"/>
<feature type="transmembrane region" description="Helical" evidence="6">
    <location>
        <begin position="332"/>
        <end position="351"/>
    </location>
</feature>
<dbReference type="Bgee" id="ENSAMXG00000043173">
    <property type="expression patterns" value="Expressed in pharyngeal gill and 13 other cell types or tissues"/>
</dbReference>
<dbReference type="InterPro" id="IPR000832">
    <property type="entry name" value="GPCR_2_secretin-like"/>
</dbReference>
<dbReference type="PROSITE" id="PS50261">
    <property type="entry name" value="G_PROTEIN_RECEP_F2_4"/>
    <property type="match status" value="1"/>
</dbReference>
<accession>A0A3B1JJZ5</accession>
<dbReference type="CDD" id="cd13952">
    <property type="entry name" value="7tm_classB"/>
    <property type="match status" value="1"/>
</dbReference>
<dbReference type="GO" id="GO:0007189">
    <property type="term" value="P:adenylate cyclase-activating G protein-coupled receptor signaling pathway"/>
    <property type="evidence" value="ECO:0007669"/>
    <property type="project" value="TreeGrafter"/>
</dbReference>
<feature type="transmembrane region" description="Helical" evidence="6">
    <location>
        <begin position="358"/>
        <end position="383"/>
    </location>
</feature>
<feature type="transmembrane region" description="Helical" evidence="6">
    <location>
        <begin position="533"/>
        <end position="557"/>
    </location>
</feature>
<organism evidence="9 10">
    <name type="scientific">Astyanax mexicanus</name>
    <name type="common">Blind cave fish</name>
    <name type="synonym">Astyanax fasciatus mexicanus</name>
    <dbReference type="NCBI Taxonomy" id="7994"/>
    <lineage>
        <taxon>Eukaryota</taxon>
        <taxon>Metazoa</taxon>
        <taxon>Chordata</taxon>
        <taxon>Craniata</taxon>
        <taxon>Vertebrata</taxon>
        <taxon>Euteleostomi</taxon>
        <taxon>Actinopterygii</taxon>
        <taxon>Neopterygii</taxon>
        <taxon>Teleostei</taxon>
        <taxon>Ostariophysi</taxon>
        <taxon>Characiformes</taxon>
        <taxon>Characoidei</taxon>
        <taxon>Acestrorhamphidae</taxon>
        <taxon>Acestrorhamphinae</taxon>
        <taxon>Astyanax</taxon>
    </lineage>
</organism>
<dbReference type="AlphaFoldDB" id="A0A3B1JJZ5"/>
<dbReference type="InParanoid" id="A0A3B1JJZ5"/>
<dbReference type="Gene3D" id="1.20.1070.10">
    <property type="entry name" value="Rhodopsin 7-helix transmembrane proteins"/>
    <property type="match status" value="1"/>
</dbReference>
<feature type="transmembrane region" description="Helical" evidence="6">
    <location>
        <begin position="464"/>
        <end position="487"/>
    </location>
</feature>
<evidence type="ECO:0000313" key="9">
    <source>
        <dbReference type="Ensembl" id="ENSAMXP00000042658.1"/>
    </source>
</evidence>
<reference evidence="10" key="1">
    <citation type="submission" date="2013-03" db="EMBL/GenBank/DDBJ databases">
        <authorList>
            <person name="Jeffery W."/>
            <person name="Warren W."/>
            <person name="Wilson R.K."/>
        </authorList>
    </citation>
    <scope>NUCLEOTIDE SEQUENCE</scope>
    <source>
        <strain evidence="10">female</strain>
    </source>
</reference>
<sequence length="579" mass="64856">YKKNPAAALLLYSVLENDKEFKFCGFWNHGDGLRNLVYDLKTGCNSIYISANESTLSLRGEITAQCVKSEVMPLSSSPSPSPGPSHFCVYWEPLLDRLMVKVGDREIPLCKSRGVQTTCCTNLSGGRQTPARDYGIINASVGGDPITSKVMAEYEFGGDSINCKEEFCEKVVQKARGANMIEDAVMRSNTVGNVDLPCAESSVIEMNEDFSGYNLTLTVRAKKDPTTVHLPACLKPPNKTKAKVVCTYYKNISMFQGSEKVLDEVIGISVENEIITNLPEPVRIKFHHSDILVSVCCVSWDTRKDNEITWREEGCVTVHINPKETECRCNHLTYFAILVCVFSVLCVCSVCKCVCVHVCVCFSVLCVCQCVCVFMGALLHYALLSTLCWMAVEVIQSFMMVCMVFKRLDPNPWIWYLLGFGFPVLPVVILASMGNIYGQRTVMSSDEAAKPFRMCWMTDSRPALLAHFILNLGFLAAVASSGCIMLLQVVRQVQNTKHKEWEQNRVKFLSIWGLSCLFGTTWTLAFGTTSETVVFFFCIINSLQGEFSNCIYIYIYIYMRSQKNPEQHLKNCRISLTSV</sequence>
<evidence type="ECO:0000256" key="2">
    <source>
        <dbReference type="ARBA" id="ARBA00022692"/>
    </source>
</evidence>
<feature type="domain" description="G-protein coupled receptors family 2 profile 2" evidence="8">
    <location>
        <begin position="372"/>
        <end position="556"/>
    </location>
</feature>
<evidence type="ECO:0000256" key="1">
    <source>
        <dbReference type="ARBA" id="ARBA00004141"/>
    </source>
</evidence>
<comment type="subcellular location">
    <subcellularLocation>
        <location evidence="1">Membrane</location>
        <topology evidence="1">Multi-pass membrane protein</topology>
    </subcellularLocation>
</comment>
<feature type="domain" description="GAIN-B" evidence="7">
    <location>
        <begin position="206"/>
        <end position="345"/>
    </location>
</feature>
<dbReference type="Proteomes" id="UP000018467">
    <property type="component" value="Unassembled WGS sequence"/>
</dbReference>
<evidence type="ECO:0000259" key="8">
    <source>
        <dbReference type="PROSITE" id="PS50261"/>
    </source>
</evidence>
<dbReference type="PANTHER" id="PTHR12011:SF435">
    <property type="entry name" value="ADHESION G PROTEIN-COUPLED RECEPTOR G1-RELATED"/>
    <property type="match status" value="1"/>
</dbReference>
<keyword evidence="3 6" id="KW-1133">Transmembrane helix</keyword>
<reference evidence="9" key="3">
    <citation type="submission" date="2025-08" db="UniProtKB">
        <authorList>
            <consortium name="Ensembl"/>
        </authorList>
    </citation>
    <scope>IDENTIFICATION</scope>
</reference>
<proteinExistence type="predicted"/>
<dbReference type="PANTHER" id="PTHR12011">
    <property type="entry name" value="ADHESION G-PROTEIN COUPLED RECEPTOR"/>
    <property type="match status" value="1"/>
</dbReference>
<evidence type="ECO:0000256" key="4">
    <source>
        <dbReference type="ARBA" id="ARBA00023136"/>
    </source>
</evidence>
<dbReference type="Pfam" id="PF00002">
    <property type="entry name" value="7tm_2"/>
    <property type="match status" value="1"/>
</dbReference>
<reference evidence="9" key="4">
    <citation type="submission" date="2025-09" db="UniProtKB">
        <authorList>
            <consortium name="Ensembl"/>
        </authorList>
    </citation>
    <scope>IDENTIFICATION</scope>
</reference>
<dbReference type="InterPro" id="IPR017981">
    <property type="entry name" value="GPCR_2-like_7TM"/>
</dbReference>
<dbReference type="GO" id="GO:0004930">
    <property type="term" value="F:G protein-coupled receptor activity"/>
    <property type="evidence" value="ECO:0007669"/>
    <property type="project" value="InterPro"/>
</dbReference>
<keyword evidence="2 6" id="KW-0812">Transmembrane</keyword>
<dbReference type="InterPro" id="IPR000203">
    <property type="entry name" value="GPS"/>
</dbReference>
<dbReference type="Pfam" id="PF01825">
    <property type="entry name" value="GPS"/>
    <property type="match status" value="1"/>
</dbReference>
<dbReference type="InterPro" id="IPR057244">
    <property type="entry name" value="GAIN_B"/>
</dbReference>
<protein>
    <submittedName>
        <fullName evidence="9">Adhesion G protein-coupled receptor G1</fullName>
    </submittedName>
</protein>
<evidence type="ECO:0000256" key="6">
    <source>
        <dbReference type="SAM" id="Phobius"/>
    </source>
</evidence>
<dbReference type="SMART" id="SM00303">
    <property type="entry name" value="GPS"/>
    <property type="match status" value="1"/>
</dbReference>
<dbReference type="GO" id="GO:0007166">
    <property type="term" value="P:cell surface receptor signaling pathway"/>
    <property type="evidence" value="ECO:0007669"/>
    <property type="project" value="InterPro"/>
</dbReference>
<name>A0A3B1JJZ5_ASTMX</name>
<dbReference type="InterPro" id="IPR046338">
    <property type="entry name" value="GAIN_dom_sf"/>
</dbReference>
<evidence type="ECO:0000256" key="5">
    <source>
        <dbReference type="ARBA" id="ARBA00023157"/>
    </source>
</evidence>
<keyword evidence="10" id="KW-1185">Reference proteome</keyword>
<keyword evidence="4 6" id="KW-0472">Membrane</keyword>
<dbReference type="PROSITE" id="PS50221">
    <property type="entry name" value="GAIN_B"/>
    <property type="match status" value="1"/>
</dbReference>
<reference evidence="10" key="2">
    <citation type="journal article" date="2014" name="Nat. Commun.">
        <title>The cavefish genome reveals candidate genes for eye loss.</title>
        <authorList>
            <person name="McGaugh S.E."/>
            <person name="Gross J.B."/>
            <person name="Aken B."/>
            <person name="Blin M."/>
            <person name="Borowsky R."/>
            <person name="Chalopin D."/>
            <person name="Hinaux H."/>
            <person name="Jeffery W.R."/>
            <person name="Keene A."/>
            <person name="Ma L."/>
            <person name="Minx P."/>
            <person name="Murphy D."/>
            <person name="O'Quin K.E."/>
            <person name="Retaux S."/>
            <person name="Rohner N."/>
            <person name="Searle S.M."/>
            <person name="Stahl B.A."/>
            <person name="Tabin C."/>
            <person name="Volff J.N."/>
            <person name="Yoshizawa M."/>
            <person name="Warren W.C."/>
        </authorList>
    </citation>
    <scope>NUCLEOTIDE SEQUENCE [LARGE SCALE GENOMIC DNA]</scope>
    <source>
        <strain evidence="10">female</strain>
    </source>
</reference>
<feature type="transmembrane region" description="Helical" evidence="6">
    <location>
        <begin position="389"/>
        <end position="406"/>
    </location>
</feature>
<feature type="transmembrane region" description="Helical" evidence="6">
    <location>
        <begin position="508"/>
        <end position="527"/>
    </location>
</feature>
<evidence type="ECO:0000313" key="10">
    <source>
        <dbReference type="Proteomes" id="UP000018467"/>
    </source>
</evidence>
<dbReference type="Ensembl" id="ENSAMXT00000049387.1">
    <property type="protein sequence ID" value="ENSAMXP00000042658.1"/>
    <property type="gene ID" value="ENSAMXG00000043173.1"/>
</dbReference>
<feature type="transmembrane region" description="Helical" evidence="6">
    <location>
        <begin position="413"/>
        <end position="437"/>
    </location>
</feature>
<dbReference type="Gene3D" id="2.60.220.50">
    <property type="match status" value="1"/>
</dbReference>
<evidence type="ECO:0000256" key="3">
    <source>
        <dbReference type="ARBA" id="ARBA00022989"/>
    </source>
</evidence>
<evidence type="ECO:0000259" key="7">
    <source>
        <dbReference type="PROSITE" id="PS50221"/>
    </source>
</evidence>